<dbReference type="Proteomes" id="UP000887565">
    <property type="component" value="Unplaced"/>
</dbReference>
<organism evidence="1 2">
    <name type="scientific">Romanomermis culicivorax</name>
    <name type="common">Nematode worm</name>
    <dbReference type="NCBI Taxonomy" id="13658"/>
    <lineage>
        <taxon>Eukaryota</taxon>
        <taxon>Metazoa</taxon>
        <taxon>Ecdysozoa</taxon>
        <taxon>Nematoda</taxon>
        <taxon>Enoplea</taxon>
        <taxon>Dorylaimia</taxon>
        <taxon>Mermithida</taxon>
        <taxon>Mermithoidea</taxon>
        <taxon>Mermithidae</taxon>
        <taxon>Romanomermis</taxon>
    </lineage>
</organism>
<name>A0A915I8P5_ROMCU</name>
<keyword evidence="1" id="KW-1185">Reference proteome</keyword>
<reference evidence="2" key="1">
    <citation type="submission" date="2022-11" db="UniProtKB">
        <authorList>
            <consortium name="WormBaseParasite"/>
        </authorList>
    </citation>
    <scope>IDENTIFICATION</scope>
</reference>
<dbReference type="WBParaSite" id="nRc.2.0.1.t10535-RA">
    <property type="protein sequence ID" value="nRc.2.0.1.t10535-RA"/>
    <property type="gene ID" value="nRc.2.0.1.g10535"/>
</dbReference>
<evidence type="ECO:0000313" key="1">
    <source>
        <dbReference type="Proteomes" id="UP000887565"/>
    </source>
</evidence>
<sequence>MCGNGSPGSSAWGLAAADRQAMVCESEVFILGPKVAQGALEFITNGTIWATPVNKILLDGKPSSPAVDAIPQAVEQVSRNVHPSAVVAALPSRMTTGAQMLEVIAKQQPVAATTTSPTEVANAFGETLHAINDHVSIIEEFPFLTATTPQSPKNDVLRKVHLCRGLVIVFRGTEPVSSHEDNEE</sequence>
<dbReference type="AlphaFoldDB" id="A0A915I8P5"/>
<accession>A0A915I8P5</accession>
<evidence type="ECO:0000313" key="2">
    <source>
        <dbReference type="WBParaSite" id="nRc.2.0.1.t10535-RA"/>
    </source>
</evidence>
<proteinExistence type="predicted"/>
<protein>
    <submittedName>
        <fullName evidence="2">Uncharacterized protein</fullName>
    </submittedName>
</protein>